<feature type="compositionally biased region" description="Polar residues" evidence="1">
    <location>
        <begin position="1"/>
        <end position="24"/>
    </location>
</feature>
<comment type="caution">
    <text evidence="2">The sequence shown here is derived from an EMBL/GenBank/DDBJ whole genome shotgun (WGS) entry which is preliminary data.</text>
</comment>
<dbReference type="AlphaFoldDB" id="A0A6G1BT56"/>
<organism evidence="2 3">
    <name type="scientific">Oryza meyeriana var. granulata</name>
    <dbReference type="NCBI Taxonomy" id="110450"/>
    <lineage>
        <taxon>Eukaryota</taxon>
        <taxon>Viridiplantae</taxon>
        <taxon>Streptophyta</taxon>
        <taxon>Embryophyta</taxon>
        <taxon>Tracheophyta</taxon>
        <taxon>Spermatophyta</taxon>
        <taxon>Magnoliopsida</taxon>
        <taxon>Liliopsida</taxon>
        <taxon>Poales</taxon>
        <taxon>Poaceae</taxon>
        <taxon>BOP clade</taxon>
        <taxon>Oryzoideae</taxon>
        <taxon>Oryzeae</taxon>
        <taxon>Oryzinae</taxon>
        <taxon>Oryza</taxon>
        <taxon>Oryza meyeriana</taxon>
    </lineage>
</organism>
<sequence>MATTALMSPTYNLVNPGASNSNSMEIEGTAGRGGSEFEFDKGRRSYPLGTCLVERVFPGVPSQPKPRPARGHHSLLPTEAIYLPRDAVLWW</sequence>
<dbReference type="OrthoDB" id="775852at2759"/>
<evidence type="ECO:0000313" key="3">
    <source>
        <dbReference type="Proteomes" id="UP000479710"/>
    </source>
</evidence>
<accession>A0A6G1BT56</accession>
<evidence type="ECO:0000256" key="1">
    <source>
        <dbReference type="SAM" id="MobiDB-lite"/>
    </source>
</evidence>
<evidence type="ECO:0000313" key="2">
    <source>
        <dbReference type="EMBL" id="KAF0890921.1"/>
    </source>
</evidence>
<feature type="region of interest" description="Disordered" evidence="1">
    <location>
        <begin position="1"/>
        <end position="38"/>
    </location>
</feature>
<dbReference type="Proteomes" id="UP000479710">
    <property type="component" value="Unassembled WGS sequence"/>
</dbReference>
<dbReference type="EMBL" id="SPHZ02000011">
    <property type="protein sequence ID" value="KAF0890921.1"/>
    <property type="molecule type" value="Genomic_DNA"/>
</dbReference>
<protein>
    <submittedName>
        <fullName evidence="2">Uncharacterized protein</fullName>
    </submittedName>
</protein>
<gene>
    <name evidence="2" type="ORF">E2562_005048</name>
</gene>
<keyword evidence="3" id="KW-1185">Reference proteome</keyword>
<reference evidence="2 3" key="1">
    <citation type="submission" date="2019-11" db="EMBL/GenBank/DDBJ databases">
        <title>Whole genome sequence of Oryza granulata.</title>
        <authorList>
            <person name="Li W."/>
        </authorList>
    </citation>
    <scope>NUCLEOTIDE SEQUENCE [LARGE SCALE GENOMIC DNA]</scope>
    <source>
        <strain evidence="3">cv. Menghai</strain>
        <tissue evidence="2">Leaf</tissue>
    </source>
</reference>
<name>A0A6G1BT56_9ORYZ</name>
<proteinExistence type="predicted"/>